<dbReference type="EMBL" id="WNBW01000001">
    <property type="protein sequence ID" value="MTU03384.1"/>
    <property type="molecule type" value="Genomic_DNA"/>
</dbReference>
<accession>R6I8G7</accession>
<dbReference type="Proteomes" id="UP000484547">
    <property type="component" value="Unassembled WGS sequence"/>
</dbReference>
<protein>
    <submittedName>
        <fullName evidence="1">Uncharacterized protein</fullName>
    </submittedName>
</protein>
<dbReference type="RefSeq" id="WP_021718429.1">
    <property type="nucleotide sequence ID" value="NZ_CAKVRS010000001.1"/>
</dbReference>
<accession>A0A6I3RTL5</accession>
<gene>
    <name evidence="1" type="ORF">BN533_01529</name>
    <name evidence="2" type="ORF">GMD11_03075</name>
    <name evidence="3" type="ORF">GMD18_03075</name>
</gene>
<comment type="caution">
    <text evidence="1">The sequence shown here is derived from an EMBL/GenBank/DDBJ whole genome shotgun (WGS) entry which is preliminary data.</text>
</comment>
<keyword evidence="4" id="KW-1185">Reference proteome</keyword>
<evidence type="ECO:0000313" key="1">
    <source>
        <dbReference type="EMBL" id="CDB46473.1"/>
    </source>
</evidence>
<evidence type="ECO:0000313" key="4">
    <source>
        <dbReference type="Proteomes" id="UP000443070"/>
    </source>
</evidence>
<dbReference type="EMBL" id="CBDS010000087">
    <property type="protein sequence ID" value="CDB46473.1"/>
    <property type="molecule type" value="Genomic_DNA"/>
</dbReference>
<dbReference type="Proteomes" id="UP000443070">
    <property type="component" value="Unassembled WGS sequence"/>
</dbReference>
<dbReference type="STRING" id="1262914.BN533_01529"/>
<organism evidence="1">
    <name type="scientific">Phascolarctobacterium faecium</name>
    <dbReference type="NCBI Taxonomy" id="33025"/>
    <lineage>
        <taxon>Bacteria</taxon>
        <taxon>Bacillati</taxon>
        <taxon>Bacillota</taxon>
        <taxon>Negativicutes</taxon>
        <taxon>Acidaminococcales</taxon>
        <taxon>Acidaminococcaceae</taxon>
        <taxon>Phascolarctobacterium</taxon>
    </lineage>
</organism>
<evidence type="ECO:0000313" key="2">
    <source>
        <dbReference type="EMBL" id="MTT75252.1"/>
    </source>
</evidence>
<evidence type="ECO:0000313" key="5">
    <source>
        <dbReference type="Proteomes" id="UP000484547"/>
    </source>
</evidence>
<dbReference type="AlphaFoldDB" id="R6I8G7"/>
<dbReference type="EMBL" id="WNBM01000001">
    <property type="protein sequence ID" value="MTT75252.1"/>
    <property type="molecule type" value="Genomic_DNA"/>
</dbReference>
<sequence length="216" mass="24393">MEGLLKCPHGLVTGCEERQGLKIYRHLQDGEACGLLNGLQLTPEEILLEMGQTFVSSGNFTALAPYVRGGELAEGYVPPQASTALNEFLLFFHASAAVRSLIYETVLTAAVSGDDITFKELLELALFALCYARFQEETRTYKRKVKELLPYFGAGLLDVLAALKIDYSRQSAVSCFYEEYFFQLKYEFWDREVSPERHKQWQAVKLLALGIQKKNT</sequence>
<reference evidence="4 5" key="2">
    <citation type="journal article" date="2019" name="Nat. Med.">
        <title>A library of human gut bacterial isolates paired with longitudinal multiomics data enables mechanistic microbiome research.</title>
        <authorList>
            <person name="Poyet M."/>
            <person name="Groussin M."/>
            <person name="Gibbons S.M."/>
            <person name="Avila-Pacheco J."/>
            <person name="Jiang X."/>
            <person name="Kearney S.M."/>
            <person name="Perrotta A.R."/>
            <person name="Berdy B."/>
            <person name="Zhao S."/>
            <person name="Lieberman T.D."/>
            <person name="Swanson P.K."/>
            <person name="Smith M."/>
            <person name="Roesemann S."/>
            <person name="Alexander J.E."/>
            <person name="Rich S.A."/>
            <person name="Livny J."/>
            <person name="Vlamakis H."/>
            <person name="Clish C."/>
            <person name="Bullock K."/>
            <person name="Deik A."/>
            <person name="Scott J."/>
            <person name="Pierce K.A."/>
            <person name="Xavier R.J."/>
            <person name="Alm E.J."/>
        </authorList>
    </citation>
    <scope>NUCLEOTIDE SEQUENCE [LARGE SCALE GENOMIC DNA]</scope>
    <source>
        <strain evidence="2 5">BIOML-A13</strain>
        <strain evidence="3 4">BIOML-A3</strain>
    </source>
</reference>
<name>R6I8G7_9FIRM</name>
<dbReference type="HOGENOM" id="CLU_1276642_0_0_9"/>
<evidence type="ECO:0000313" key="3">
    <source>
        <dbReference type="EMBL" id="MTU03384.1"/>
    </source>
</evidence>
<proteinExistence type="predicted"/>
<reference evidence="1" key="1">
    <citation type="submission" date="2012-11" db="EMBL/GenBank/DDBJ databases">
        <title>Dependencies among metagenomic species, viruses, plasmids and units of genetic variation.</title>
        <authorList>
            <person name="Nielsen H.B."/>
            <person name="Almeida M."/>
            <person name="Juncker A.S."/>
            <person name="Rasmussen S."/>
            <person name="Li J."/>
            <person name="Sunagawa S."/>
            <person name="Plichta D."/>
            <person name="Gautier L."/>
            <person name="Le Chatelier E."/>
            <person name="Peletier E."/>
            <person name="Bonde I."/>
            <person name="Nielsen T."/>
            <person name="Manichanh C."/>
            <person name="Arumugam M."/>
            <person name="Batto J."/>
            <person name="Santos M.B.Q.D."/>
            <person name="Blom N."/>
            <person name="Borruel N."/>
            <person name="Burgdorf K.S."/>
            <person name="Boumezbeur F."/>
            <person name="Casellas F."/>
            <person name="Dore J."/>
            <person name="Guarner F."/>
            <person name="Hansen T."/>
            <person name="Hildebrand F."/>
            <person name="Kaas R.S."/>
            <person name="Kennedy S."/>
            <person name="Kristiansen K."/>
            <person name="Kultima J.R."/>
            <person name="Leonard P."/>
            <person name="Levenez F."/>
            <person name="Lund O."/>
            <person name="Moumen B."/>
            <person name="Le Paslier D."/>
            <person name="Pons N."/>
            <person name="Pedersen O."/>
            <person name="Prifti E."/>
            <person name="Qin J."/>
            <person name="Raes J."/>
            <person name="Tap J."/>
            <person name="Tims S."/>
            <person name="Ussery D.W."/>
            <person name="Yamada T."/>
            <person name="MetaHit consortium"/>
            <person name="Renault P."/>
            <person name="Sicheritz-Ponten T."/>
            <person name="Bork P."/>
            <person name="Wang J."/>
            <person name="Brunak S."/>
            <person name="Ehrlich S.D."/>
        </authorList>
    </citation>
    <scope>NUCLEOTIDE SEQUENCE [LARGE SCALE GENOMIC DNA]</scope>
</reference>